<comment type="caution">
    <text evidence="1">The sequence shown here is derived from an EMBL/GenBank/DDBJ whole genome shotgun (WGS) entry which is preliminary data.</text>
</comment>
<keyword evidence="2" id="KW-1185">Reference proteome</keyword>
<dbReference type="KEGG" id="gla:GL50803_0028112"/>
<sequence length="69" mass="7542">MEKPQMCDAEINTPIYKEGCETGPATDGNPSEAALKLKTSLIEAERLLQAIKMDFRNLQILANDECASA</sequence>
<dbReference type="GeneID" id="5702525"/>
<dbReference type="HOGENOM" id="CLU_2781256_0_0_1"/>
<evidence type="ECO:0000313" key="1">
    <source>
        <dbReference type="EMBL" id="KAE8303691.1"/>
    </source>
</evidence>
<proteinExistence type="predicted"/>
<dbReference type="EMBL" id="AACB03000002">
    <property type="protein sequence ID" value="KAE8303691.1"/>
    <property type="molecule type" value="Genomic_DNA"/>
</dbReference>
<protein>
    <submittedName>
        <fullName evidence="1">Uncharacterized protein</fullName>
    </submittedName>
</protein>
<accession>A8B4H8</accession>
<organism evidence="1 2">
    <name type="scientific">Giardia intestinalis (strain ATCC 50803 / WB clone C6)</name>
    <name type="common">Giardia lamblia</name>
    <dbReference type="NCBI Taxonomy" id="184922"/>
    <lineage>
        <taxon>Eukaryota</taxon>
        <taxon>Metamonada</taxon>
        <taxon>Diplomonadida</taxon>
        <taxon>Hexamitidae</taxon>
        <taxon>Giardiinae</taxon>
        <taxon>Giardia</taxon>
    </lineage>
</organism>
<dbReference type="Proteomes" id="UP000001548">
    <property type="component" value="Unassembled WGS sequence"/>
</dbReference>
<evidence type="ECO:0000313" key="2">
    <source>
        <dbReference type="Proteomes" id="UP000001548"/>
    </source>
</evidence>
<dbReference type="VEuPathDB" id="GiardiaDB:GL50803_28112"/>
<dbReference type="OMA" id="AIKMDFR"/>
<name>A8B4H8_GIAIC</name>
<dbReference type="RefSeq" id="XP_001709601.1">
    <property type="nucleotide sequence ID" value="XM_001709549.1"/>
</dbReference>
<reference evidence="1 2" key="1">
    <citation type="journal article" date="2007" name="Science">
        <title>Genomic minimalism in the early diverging intestinal parasite Giardia lamblia.</title>
        <authorList>
            <person name="Morrison H.G."/>
            <person name="McArthur A.G."/>
            <person name="Gillin F.D."/>
            <person name="Aley S.B."/>
            <person name="Adam R.D."/>
            <person name="Olsen G.J."/>
            <person name="Best A.A."/>
            <person name="Cande W.Z."/>
            <person name="Chen F."/>
            <person name="Cipriano M.J."/>
            <person name="Davids B.J."/>
            <person name="Dawson S.C."/>
            <person name="Elmendorf H.G."/>
            <person name="Hehl A.B."/>
            <person name="Holder M.E."/>
            <person name="Huse S.M."/>
            <person name="Kim U.U."/>
            <person name="Lasek-Nesselquist E."/>
            <person name="Manning G."/>
            <person name="Nigam A."/>
            <person name="Nixon J.E."/>
            <person name="Palm D."/>
            <person name="Passamaneck N.E."/>
            <person name="Prabhu A."/>
            <person name="Reich C.I."/>
            <person name="Reiner D.S."/>
            <person name="Samuelson J."/>
            <person name="Svard S.G."/>
            <person name="Sogin M.L."/>
        </authorList>
    </citation>
    <scope>NUCLEOTIDE SEQUENCE [LARGE SCALE GENOMIC DNA]</scope>
    <source>
        <strain evidence="1 2">WB C6</strain>
    </source>
</reference>
<dbReference type="AlphaFoldDB" id="A8B4H8"/>
<gene>
    <name evidence="1" type="ORF">GL50803_0028112</name>
</gene>